<dbReference type="EMBL" id="CATNWA010016570">
    <property type="protein sequence ID" value="CAI9593693.1"/>
    <property type="molecule type" value="Genomic_DNA"/>
</dbReference>
<dbReference type="Proteomes" id="UP001162483">
    <property type="component" value="Unassembled WGS sequence"/>
</dbReference>
<organism evidence="1 2">
    <name type="scientific">Staurois parvus</name>
    <dbReference type="NCBI Taxonomy" id="386267"/>
    <lineage>
        <taxon>Eukaryota</taxon>
        <taxon>Metazoa</taxon>
        <taxon>Chordata</taxon>
        <taxon>Craniata</taxon>
        <taxon>Vertebrata</taxon>
        <taxon>Euteleostomi</taxon>
        <taxon>Amphibia</taxon>
        <taxon>Batrachia</taxon>
        <taxon>Anura</taxon>
        <taxon>Neobatrachia</taxon>
        <taxon>Ranoidea</taxon>
        <taxon>Ranidae</taxon>
        <taxon>Staurois</taxon>
    </lineage>
</organism>
<accession>A0ABN9FAK8</accession>
<gene>
    <name evidence="1" type="ORF">SPARVUS_LOCUS11606613</name>
</gene>
<reference evidence="1" key="1">
    <citation type="submission" date="2023-05" db="EMBL/GenBank/DDBJ databases">
        <authorList>
            <person name="Stuckert A."/>
        </authorList>
    </citation>
    <scope>NUCLEOTIDE SEQUENCE</scope>
</reference>
<comment type="caution">
    <text evidence="1">The sequence shown here is derived from an EMBL/GenBank/DDBJ whole genome shotgun (WGS) entry which is preliminary data.</text>
</comment>
<evidence type="ECO:0000313" key="1">
    <source>
        <dbReference type="EMBL" id="CAI9593693.1"/>
    </source>
</evidence>
<evidence type="ECO:0000313" key="2">
    <source>
        <dbReference type="Proteomes" id="UP001162483"/>
    </source>
</evidence>
<name>A0ABN9FAK8_9NEOB</name>
<protein>
    <submittedName>
        <fullName evidence="1">Uncharacterized protein</fullName>
    </submittedName>
</protein>
<proteinExistence type="predicted"/>
<sequence length="48" mass="5567">MFDPDFYDTPLLPVLSSYLLRRHIVLLVCLFSSSWESACDQHKANQPI</sequence>
<keyword evidence="2" id="KW-1185">Reference proteome</keyword>